<reference evidence="2" key="1">
    <citation type="submission" date="2017-03" db="EMBL/GenBank/DDBJ databases">
        <title>Phytopthora megakarya and P. palmivora, two closely related causual agents of cacao black pod achieved similar genome size and gene model numbers by different mechanisms.</title>
        <authorList>
            <person name="Ali S."/>
            <person name="Shao J."/>
            <person name="Larry D.J."/>
            <person name="Kronmiller B."/>
            <person name="Shen D."/>
            <person name="Strem M.D."/>
            <person name="Melnick R.L."/>
            <person name="Guiltinan M.J."/>
            <person name="Tyler B.M."/>
            <person name="Meinhardt L.W."/>
            <person name="Bailey B.A."/>
        </authorList>
    </citation>
    <scope>NUCLEOTIDE SEQUENCE [LARGE SCALE GENOMIC DNA]</scope>
    <source>
        <strain evidence="2">zdho120</strain>
    </source>
</reference>
<protein>
    <submittedName>
        <fullName evidence="1">Uncharacterized protein</fullName>
    </submittedName>
</protein>
<gene>
    <name evidence="1" type="ORF">PHMEG_00026010</name>
</gene>
<comment type="caution">
    <text evidence="1">The sequence shown here is derived from an EMBL/GenBank/DDBJ whole genome shotgun (WGS) entry which is preliminary data.</text>
</comment>
<dbReference type="Proteomes" id="UP000198211">
    <property type="component" value="Unassembled WGS sequence"/>
</dbReference>
<organism evidence="1 2">
    <name type="scientific">Phytophthora megakarya</name>
    <dbReference type="NCBI Taxonomy" id="4795"/>
    <lineage>
        <taxon>Eukaryota</taxon>
        <taxon>Sar</taxon>
        <taxon>Stramenopiles</taxon>
        <taxon>Oomycota</taxon>
        <taxon>Peronosporomycetes</taxon>
        <taxon>Peronosporales</taxon>
        <taxon>Peronosporaceae</taxon>
        <taxon>Phytophthora</taxon>
    </lineage>
</organism>
<dbReference type="EMBL" id="NBNE01006173">
    <property type="protein sequence ID" value="OWZ02430.1"/>
    <property type="molecule type" value="Genomic_DNA"/>
</dbReference>
<evidence type="ECO:0000313" key="1">
    <source>
        <dbReference type="EMBL" id="OWZ02430.1"/>
    </source>
</evidence>
<accession>A0A225VD62</accession>
<dbReference type="AlphaFoldDB" id="A0A225VD62"/>
<keyword evidence="2" id="KW-1185">Reference proteome</keyword>
<name>A0A225VD62_9STRA</name>
<evidence type="ECO:0000313" key="2">
    <source>
        <dbReference type="Proteomes" id="UP000198211"/>
    </source>
</evidence>
<proteinExistence type="predicted"/>
<sequence>MEVQQELLEEKAAGMIQKTGQQLKWTCYEGEEDRSDLSRCPHCCKCPHQALLWSMLEERWITMDHYKSLLDAGKIELVLEWRVGNDPVACPD</sequence>